<keyword evidence="4 6" id="KW-0067">ATP-binding</keyword>
<dbReference type="GO" id="GO:0005875">
    <property type="term" value="C:microtubule associated complex"/>
    <property type="evidence" value="ECO:0007669"/>
    <property type="project" value="TreeGrafter"/>
</dbReference>
<evidence type="ECO:0000259" key="9">
    <source>
        <dbReference type="PROSITE" id="PS50067"/>
    </source>
</evidence>
<dbReference type="InterPro" id="IPR001752">
    <property type="entry name" value="Kinesin_motor_dom"/>
</dbReference>
<feature type="coiled-coil region" evidence="7">
    <location>
        <begin position="649"/>
        <end position="690"/>
    </location>
</feature>
<dbReference type="OrthoDB" id="3176171at2759"/>
<dbReference type="EMBL" id="KQ087177">
    <property type="protein sequence ID" value="KLT46577.1"/>
    <property type="molecule type" value="Genomic_DNA"/>
</dbReference>
<feature type="region of interest" description="Disordered" evidence="8">
    <location>
        <begin position="784"/>
        <end position="817"/>
    </location>
</feature>
<evidence type="ECO:0000256" key="5">
    <source>
        <dbReference type="ARBA" id="ARBA00023054"/>
    </source>
</evidence>
<feature type="compositionally biased region" description="Low complexity" evidence="8">
    <location>
        <begin position="962"/>
        <end position="977"/>
    </location>
</feature>
<feature type="region of interest" description="Disordered" evidence="8">
    <location>
        <begin position="326"/>
        <end position="373"/>
    </location>
</feature>
<evidence type="ECO:0000256" key="8">
    <source>
        <dbReference type="SAM" id="MobiDB-lite"/>
    </source>
</evidence>
<keyword evidence="11" id="KW-1185">Reference proteome</keyword>
<dbReference type="GO" id="GO:0008017">
    <property type="term" value="F:microtubule binding"/>
    <property type="evidence" value="ECO:0007669"/>
    <property type="project" value="InterPro"/>
</dbReference>
<feature type="region of interest" description="Disordered" evidence="8">
    <location>
        <begin position="1303"/>
        <end position="1411"/>
    </location>
</feature>
<feature type="domain" description="Kinesin motor" evidence="9">
    <location>
        <begin position="63"/>
        <end position="500"/>
    </location>
</feature>
<feature type="region of interest" description="Disordered" evidence="8">
    <location>
        <begin position="1"/>
        <end position="62"/>
    </location>
</feature>
<feature type="compositionally biased region" description="Low complexity" evidence="8">
    <location>
        <begin position="856"/>
        <end position="865"/>
    </location>
</feature>
<dbReference type="STRING" id="879819.A0A0J0XZV0"/>
<organism evidence="10 11">
    <name type="scientific">Cutaneotrichosporon oleaginosum</name>
    <dbReference type="NCBI Taxonomy" id="879819"/>
    <lineage>
        <taxon>Eukaryota</taxon>
        <taxon>Fungi</taxon>
        <taxon>Dikarya</taxon>
        <taxon>Basidiomycota</taxon>
        <taxon>Agaricomycotina</taxon>
        <taxon>Tremellomycetes</taxon>
        <taxon>Trichosporonales</taxon>
        <taxon>Trichosporonaceae</taxon>
        <taxon>Cutaneotrichosporon</taxon>
    </lineage>
</organism>
<feature type="coiled-coil region" evidence="7">
    <location>
        <begin position="726"/>
        <end position="784"/>
    </location>
</feature>
<dbReference type="GO" id="GO:0051231">
    <property type="term" value="P:spindle elongation"/>
    <property type="evidence" value="ECO:0007669"/>
    <property type="project" value="TreeGrafter"/>
</dbReference>
<dbReference type="GO" id="GO:0005737">
    <property type="term" value="C:cytoplasm"/>
    <property type="evidence" value="ECO:0007669"/>
    <property type="project" value="UniProtKB-SubCell"/>
</dbReference>
<feature type="compositionally biased region" description="Basic and acidic residues" evidence="8">
    <location>
        <begin position="935"/>
        <end position="947"/>
    </location>
</feature>
<sequence>MSGTAITPRRRASLVASPTPTPSSIPRPQSASGRYKMGMPMQSLADSMASSTPSSADDAEKGQVRVVLRIRPSEPADTSIAPRHRQVLVHPISQNEVRVSVDPAVLAGTNTIVSTTKRHPTFTFDRVMGEQASQIDMYEVVSKDRIEEFLRGFNVTYLAQPPSPAPSSQLSNKITLTPFSYGQTSSGKSYSMGTTGEDADYLDFGDDSRAGLIPRTVETVFRRAEEIRLASGAGASWECRVSFLELYNEDMIDLLANTGMPVSIRENADGRIVWSGVREIKVSNVSEVMTLLREGSTRRRTGETNMNATSSRSHAIFSLTLIQSRRVDSSPGSEDGPRTPNGRRPQSVMLGPGSRSSTPVFSRVPPSSFGKLAGRPNSVHVGAMGRGSDDETVILTSKFNMVDLAGSERLKRTAAQGERMKEGISINSGLLALGNVISALSEPAKNRGHIPYRDSKLTRLLQDSIGGNAMTTMIACISPLEYNISETLNTINYASRARRIKNSVQKNQAEVGWDDIDHLRNTVTKLRSKLATIEAEGPRETRGRGADGSNNEEALLRQVVELQEKLTDLEDEFSHLQDQYFHKCREIVALSDPDQFEDEDDKLRKFNETIEPVVLEYEKVVASLTSQLAEERASSALAHQAREEQASDLAKTQERLSEHEAYVTELKGRIAKLTERNDSSEAYIRDLETKFRGFTDNDDRQTEVITGLTSEIQQLKTDSVKSNTYISQLETRIASAEARSAEQREKAISELEERLSLVNGQHNVDMLLEEIESRDRRIESLQARLQEHSEPTPVSSSRDLATIAEKGPSTPPETPPVLRTIAEDSESEVDMLRKDNEVLIARLQEAEARLEQMQHAPATPTLEPPTEQDEELEDEDSTRGPDSPNKRGSTGNESSESDTTLQTPKLTSRAVSPQIQDDPLHQAMMRSPYAQSRSGDFRNSARSEPLRLLRPLSLSQGLSGYAYGSSSPRYSWSASPSNGNGMTYERSPKAERFPKRQSMPFDSMKPLRSVQSLEIDLSLLQKTVADREAQLRQREAEIQYLKRSLEKSSAFTNGSPLNTDEVIERLREDHSNEIQKMFKEHKLAMEDLEQTHKQTFKSVSEELSKTKDQHARELEELHNSHKSKMEEFEKRQKTESGEVTELRTALDAAWEEVAATGRRHETERNTLTSEHHRKVAELEERHAAVLAALQGELAATANSLKSVREELAAATEAKERAEQDLANRPDVKDLIPFEEHNIVVQAMEEMEKALTAAEDEKRQLKINADQVKFELSKIRDEHEMQRSGDLNRLAELEKRCSTLSADNASLQQQVERNRDSKTSIIDRSSRTKLPPIGPPPTAPLPPLPAGREAIMSPTLTNSSLPRMSHHEGSIESARSSRYDHDSHDGHHPRSASHASVVRPDSMVTNAEVERDRAYAEREEALRQISETEERLLELKSQLETEQRNNEAFTKDLIELRKTNSKLKVRVDDVNRELAELKRERDSLRRDVVEMKNELADAQYERIADRQRLEGARNEVLQYKAQLERAVDRKVNKRSDQKLKASSFLNVR</sequence>
<dbReference type="PROSITE" id="PS50067">
    <property type="entry name" value="KINESIN_MOTOR_2"/>
    <property type="match status" value="1"/>
</dbReference>
<dbReference type="PRINTS" id="PR00380">
    <property type="entry name" value="KINESINHEAVY"/>
</dbReference>
<evidence type="ECO:0000256" key="2">
    <source>
        <dbReference type="ARBA" id="ARBA00022490"/>
    </source>
</evidence>
<evidence type="ECO:0000256" key="1">
    <source>
        <dbReference type="ARBA" id="ARBA00004496"/>
    </source>
</evidence>
<feature type="compositionally biased region" description="Acidic residues" evidence="8">
    <location>
        <begin position="866"/>
        <end position="876"/>
    </location>
</feature>
<dbReference type="GeneID" id="28985329"/>
<evidence type="ECO:0000256" key="7">
    <source>
        <dbReference type="SAM" id="Coils"/>
    </source>
</evidence>
<dbReference type="RefSeq" id="XP_018283068.1">
    <property type="nucleotide sequence ID" value="XM_018424726.1"/>
</dbReference>
<keyword evidence="2" id="KW-0963">Cytoplasm</keyword>
<dbReference type="SMART" id="SM00129">
    <property type="entry name" value="KISc"/>
    <property type="match status" value="1"/>
</dbReference>
<feature type="compositionally biased region" description="Pro residues" evidence="8">
    <location>
        <begin position="1331"/>
        <end position="1344"/>
    </location>
</feature>
<gene>
    <name evidence="10" type="ORF">CC85DRAFT_289827</name>
</gene>
<proteinExistence type="inferred from homology"/>
<dbReference type="InterPro" id="IPR019821">
    <property type="entry name" value="Kinesin_motor_CS"/>
</dbReference>
<dbReference type="GO" id="GO:0007052">
    <property type="term" value="P:mitotic spindle organization"/>
    <property type="evidence" value="ECO:0007669"/>
    <property type="project" value="TreeGrafter"/>
</dbReference>
<dbReference type="Pfam" id="PF00225">
    <property type="entry name" value="Kinesin"/>
    <property type="match status" value="2"/>
</dbReference>
<dbReference type="Gene3D" id="3.40.850.10">
    <property type="entry name" value="Kinesin motor domain"/>
    <property type="match status" value="1"/>
</dbReference>
<keyword evidence="5 7" id="KW-0175">Coiled coil</keyword>
<dbReference type="PROSITE" id="PS00411">
    <property type="entry name" value="KINESIN_MOTOR_1"/>
    <property type="match status" value="1"/>
</dbReference>
<dbReference type="GO" id="GO:0005524">
    <property type="term" value="F:ATP binding"/>
    <property type="evidence" value="ECO:0007669"/>
    <property type="project" value="UniProtKB-UniRule"/>
</dbReference>
<protein>
    <submittedName>
        <fullName evidence="10">Kinesin-domain-containing protein</fullName>
    </submittedName>
</protein>
<reference evidence="10 11" key="1">
    <citation type="submission" date="2015-03" db="EMBL/GenBank/DDBJ databases">
        <title>Genomics and transcriptomics of the oil-accumulating basidiomycete yeast T. oleaginosus allow insights into substrate utilization and the diverse evolutionary trajectories of mating systems in fungi.</title>
        <authorList>
            <consortium name="DOE Joint Genome Institute"/>
            <person name="Kourist R."/>
            <person name="Kracht O."/>
            <person name="Bracharz F."/>
            <person name="Lipzen A."/>
            <person name="Nolan M."/>
            <person name="Ohm R."/>
            <person name="Grigoriev I."/>
            <person name="Sun S."/>
            <person name="Heitman J."/>
            <person name="Bruck T."/>
            <person name="Nowrousian M."/>
        </authorList>
    </citation>
    <scope>NUCLEOTIDE SEQUENCE [LARGE SCALE GENOMIC DNA]</scope>
    <source>
        <strain evidence="10 11">IBC0246</strain>
    </source>
</reference>
<feature type="compositionally biased region" description="Polar residues" evidence="8">
    <location>
        <begin position="44"/>
        <end position="55"/>
    </location>
</feature>
<feature type="coiled-coil region" evidence="7">
    <location>
        <begin position="516"/>
        <end position="579"/>
    </location>
</feature>
<feature type="coiled-coil region" evidence="7">
    <location>
        <begin position="1071"/>
        <end position="1131"/>
    </location>
</feature>
<comment type="similarity">
    <text evidence="6">Belongs to the TRAFAC class myosin-kinesin ATPase superfamily. Kinesin family.</text>
</comment>
<comment type="subcellular location">
    <subcellularLocation>
        <location evidence="1">Cytoplasm</location>
    </subcellularLocation>
</comment>
<feature type="compositionally biased region" description="Basic and acidic residues" evidence="8">
    <location>
        <begin position="1364"/>
        <end position="1387"/>
    </location>
</feature>
<evidence type="ECO:0000256" key="3">
    <source>
        <dbReference type="ARBA" id="ARBA00022741"/>
    </source>
</evidence>
<feature type="region of interest" description="Disordered" evidence="8">
    <location>
        <begin position="852"/>
        <end position="1003"/>
    </location>
</feature>
<dbReference type="PANTHER" id="PTHR47969:SF15">
    <property type="entry name" value="CHROMOSOME-ASSOCIATED KINESIN KIF4A-RELATED"/>
    <property type="match status" value="1"/>
</dbReference>
<keyword evidence="3 6" id="KW-0547">Nucleotide-binding</keyword>
<evidence type="ECO:0000313" key="11">
    <source>
        <dbReference type="Proteomes" id="UP000053611"/>
    </source>
</evidence>
<dbReference type="GO" id="GO:0003777">
    <property type="term" value="F:microtubule motor activity"/>
    <property type="evidence" value="ECO:0007669"/>
    <property type="project" value="InterPro"/>
</dbReference>
<feature type="binding site" evidence="6">
    <location>
        <begin position="182"/>
        <end position="189"/>
    </location>
    <ligand>
        <name>ATP</name>
        <dbReference type="ChEBI" id="CHEBI:30616"/>
    </ligand>
</feature>
<evidence type="ECO:0000256" key="4">
    <source>
        <dbReference type="ARBA" id="ARBA00022840"/>
    </source>
</evidence>
<keyword evidence="6" id="KW-0505">Motor protein</keyword>
<dbReference type="GO" id="GO:0007018">
    <property type="term" value="P:microtubule-based movement"/>
    <property type="evidence" value="ECO:0007669"/>
    <property type="project" value="InterPro"/>
</dbReference>
<dbReference type="InterPro" id="IPR027640">
    <property type="entry name" value="Kinesin-like_fam"/>
</dbReference>
<evidence type="ECO:0000313" key="10">
    <source>
        <dbReference type="EMBL" id="KLT46577.1"/>
    </source>
</evidence>
<dbReference type="Proteomes" id="UP000053611">
    <property type="component" value="Unassembled WGS sequence"/>
</dbReference>
<name>A0A0J0XZV0_9TREE</name>
<dbReference type="SUPFAM" id="SSF52540">
    <property type="entry name" value="P-loop containing nucleoside triphosphate hydrolases"/>
    <property type="match status" value="1"/>
</dbReference>
<dbReference type="PANTHER" id="PTHR47969">
    <property type="entry name" value="CHROMOSOME-ASSOCIATED KINESIN KIF4A-RELATED"/>
    <property type="match status" value="1"/>
</dbReference>
<dbReference type="InterPro" id="IPR036961">
    <property type="entry name" value="Kinesin_motor_dom_sf"/>
</dbReference>
<evidence type="ECO:0000256" key="6">
    <source>
        <dbReference type="PROSITE-ProRule" id="PRU00283"/>
    </source>
</evidence>
<dbReference type="InterPro" id="IPR027417">
    <property type="entry name" value="P-loop_NTPase"/>
</dbReference>
<accession>A0A0J0XZV0</accession>
<feature type="compositionally biased region" description="Polar residues" evidence="8">
    <location>
        <begin position="886"/>
        <end position="915"/>
    </location>
</feature>